<accession>A0A1I4WCS0</accession>
<feature type="domain" description="KOW" evidence="9">
    <location>
        <begin position="127"/>
        <end position="154"/>
    </location>
</feature>
<dbReference type="OrthoDB" id="9809075at2"/>
<dbReference type="Pfam" id="PF02357">
    <property type="entry name" value="NusG"/>
    <property type="match status" value="1"/>
</dbReference>
<dbReference type="NCBIfam" id="TIGR00922">
    <property type="entry name" value="nusG"/>
    <property type="match status" value="1"/>
</dbReference>
<evidence type="ECO:0000256" key="4">
    <source>
        <dbReference type="ARBA" id="ARBA00023163"/>
    </source>
</evidence>
<evidence type="ECO:0000256" key="1">
    <source>
        <dbReference type="ARBA" id="ARBA00022472"/>
    </source>
</evidence>
<keyword evidence="2 5" id="KW-0889">Transcription antitermination</keyword>
<dbReference type="SUPFAM" id="SSF82679">
    <property type="entry name" value="N-utilization substance G protein NusG, N-terminal domain"/>
    <property type="match status" value="1"/>
</dbReference>
<dbReference type="SMART" id="SM00738">
    <property type="entry name" value="NGN"/>
    <property type="match status" value="1"/>
</dbReference>
<evidence type="ECO:0000256" key="5">
    <source>
        <dbReference type="HAMAP-Rule" id="MF_00948"/>
    </source>
</evidence>
<dbReference type="PANTHER" id="PTHR30265">
    <property type="entry name" value="RHO-INTERACTING TRANSCRIPTION TERMINATION FACTOR NUSG"/>
    <property type="match status" value="1"/>
</dbReference>
<keyword evidence="11" id="KW-1185">Reference proteome</keyword>
<dbReference type="SMART" id="SM00739">
    <property type="entry name" value="KOW"/>
    <property type="match status" value="1"/>
</dbReference>
<evidence type="ECO:0000259" key="9">
    <source>
        <dbReference type="SMART" id="SM00739"/>
    </source>
</evidence>
<dbReference type="SUPFAM" id="SSF50104">
    <property type="entry name" value="Translation proteins SH3-like domain"/>
    <property type="match status" value="1"/>
</dbReference>
<dbReference type="InterPro" id="IPR006645">
    <property type="entry name" value="NGN-like_dom"/>
</dbReference>
<organism evidence="10 11">
    <name type="scientific">Thermodesulforhabdus norvegica</name>
    <dbReference type="NCBI Taxonomy" id="39841"/>
    <lineage>
        <taxon>Bacteria</taxon>
        <taxon>Pseudomonadati</taxon>
        <taxon>Thermodesulfobacteriota</taxon>
        <taxon>Syntrophobacteria</taxon>
        <taxon>Syntrophobacterales</taxon>
        <taxon>Thermodesulforhabdaceae</taxon>
        <taxon>Thermodesulforhabdus</taxon>
    </lineage>
</organism>
<dbReference type="PANTHER" id="PTHR30265:SF2">
    <property type="entry name" value="TRANSCRIPTION TERMINATION_ANTITERMINATION PROTEIN NUSG"/>
    <property type="match status" value="1"/>
</dbReference>
<protein>
    <recommendedName>
        <fullName evidence="5 6">Transcription termination/antitermination protein NusG</fullName>
    </recommendedName>
</protein>
<keyword evidence="3 5" id="KW-0805">Transcription regulation</keyword>
<dbReference type="RefSeq" id="WP_093396539.1">
    <property type="nucleotide sequence ID" value="NZ_FOUU01000017.1"/>
</dbReference>
<dbReference type="InterPro" id="IPR036735">
    <property type="entry name" value="NGN_dom_sf"/>
</dbReference>
<dbReference type="GO" id="GO:0032784">
    <property type="term" value="P:regulation of DNA-templated transcription elongation"/>
    <property type="evidence" value="ECO:0007669"/>
    <property type="project" value="InterPro"/>
</dbReference>
<dbReference type="CDD" id="cd06091">
    <property type="entry name" value="KOW_NusG"/>
    <property type="match status" value="1"/>
</dbReference>
<dbReference type="FunFam" id="2.30.30.30:FF:000002">
    <property type="entry name" value="Transcription termination/antitermination factor NusG"/>
    <property type="match status" value="1"/>
</dbReference>
<dbReference type="InterPro" id="IPR008991">
    <property type="entry name" value="Translation_prot_SH3-like_sf"/>
</dbReference>
<dbReference type="STRING" id="39841.SAMN05660836_02699"/>
<proteinExistence type="inferred from homology"/>
<evidence type="ECO:0000256" key="3">
    <source>
        <dbReference type="ARBA" id="ARBA00023015"/>
    </source>
</evidence>
<dbReference type="Proteomes" id="UP000199611">
    <property type="component" value="Unassembled WGS sequence"/>
</dbReference>
<name>A0A1I4WCS0_9BACT</name>
<dbReference type="InterPro" id="IPR001062">
    <property type="entry name" value="Transcrpt_antiterm_NusG"/>
</dbReference>
<sequence length="181" mass="20783">MVERERKKKWYIVHTYSGFENRVKAAIQERARVAGLQDYFGEILVPTEKVIEIVQGKRKASSRKFYPGYIIVQMVLNDETWHLVRTTPKVTGLIGSKDRPVPIPDEEVEQIKKQMEEGAQKPKPKYSFEPGDRVRVEDGPFANFHGVVDEVLTEKGKVRVLVSIFGRPTPVELDFTQISKL</sequence>
<dbReference type="EMBL" id="FOUU01000017">
    <property type="protein sequence ID" value="SFN11448.1"/>
    <property type="molecule type" value="Genomic_DNA"/>
</dbReference>
<evidence type="ECO:0000256" key="6">
    <source>
        <dbReference type="NCBIfam" id="TIGR00922"/>
    </source>
</evidence>
<evidence type="ECO:0000256" key="7">
    <source>
        <dbReference type="RuleBase" id="RU000538"/>
    </source>
</evidence>
<dbReference type="PRINTS" id="PR00338">
    <property type="entry name" value="NUSGTNSCPFCT"/>
</dbReference>
<dbReference type="GO" id="GO:0005829">
    <property type="term" value="C:cytosol"/>
    <property type="evidence" value="ECO:0007669"/>
    <property type="project" value="TreeGrafter"/>
</dbReference>
<dbReference type="GO" id="GO:0006354">
    <property type="term" value="P:DNA-templated transcription elongation"/>
    <property type="evidence" value="ECO:0007669"/>
    <property type="project" value="UniProtKB-UniRule"/>
</dbReference>
<dbReference type="GO" id="GO:0006353">
    <property type="term" value="P:DNA-templated transcription termination"/>
    <property type="evidence" value="ECO:0007669"/>
    <property type="project" value="UniProtKB-UniRule"/>
</dbReference>
<feature type="domain" description="NusG-like N-terminal" evidence="8">
    <location>
        <begin position="7"/>
        <end position="115"/>
    </location>
</feature>
<gene>
    <name evidence="5" type="primary">nusG</name>
    <name evidence="10" type="ORF">SAMN05660836_02699</name>
</gene>
<evidence type="ECO:0000313" key="10">
    <source>
        <dbReference type="EMBL" id="SFN11448.1"/>
    </source>
</evidence>
<reference evidence="10 11" key="1">
    <citation type="submission" date="2016-10" db="EMBL/GenBank/DDBJ databases">
        <authorList>
            <person name="de Groot N.N."/>
        </authorList>
    </citation>
    <scope>NUCLEOTIDE SEQUENCE [LARGE SCALE GENOMIC DNA]</scope>
    <source>
        <strain evidence="10 11">DSM 9990</strain>
    </source>
</reference>
<dbReference type="GO" id="GO:0031564">
    <property type="term" value="P:transcription antitermination"/>
    <property type="evidence" value="ECO:0007669"/>
    <property type="project" value="UniProtKB-UniRule"/>
</dbReference>
<dbReference type="AlphaFoldDB" id="A0A1I4WCS0"/>
<evidence type="ECO:0000313" key="11">
    <source>
        <dbReference type="Proteomes" id="UP000199611"/>
    </source>
</evidence>
<comment type="similarity">
    <text evidence="5 7">Belongs to the NusG family.</text>
</comment>
<dbReference type="HAMAP" id="MF_00948">
    <property type="entry name" value="NusG"/>
    <property type="match status" value="1"/>
</dbReference>
<comment type="function">
    <text evidence="5 7">Participates in transcription elongation, termination and antitermination.</text>
</comment>
<dbReference type="Gene3D" id="3.30.70.940">
    <property type="entry name" value="NusG, N-terminal domain"/>
    <property type="match status" value="1"/>
</dbReference>
<dbReference type="InterPro" id="IPR014722">
    <property type="entry name" value="Rib_uL2_dom2"/>
</dbReference>
<dbReference type="PROSITE" id="PS01014">
    <property type="entry name" value="NUSG"/>
    <property type="match status" value="1"/>
</dbReference>
<evidence type="ECO:0000256" key="2">
    <source>
        <dbReference type="ARBA" id="ARBA00022814"/>
    </source>
</evidence>
<evidence type="ECO:0000259" key="8">
    <source>
        <dbReference type="SMART" id="SM00738"/>
    </source>
</evidence>
<keyword evidence="1 5" id="KW-0806">Transcription termination</keyword>
<dbReference type="InterPro" id="IPR015869">
    <property type="entry name" value="Transcrpt_antiterm_NusG_bac_CS"/>
</dbReference>
<dbReference type="Gene3D" id="2.30.30.30">
    <property type="match status" value="1"/>
</dbReference>
<dbReference type="InterPro" id="IPR005824">
    <property type="entry name" value="KOW"/>
</dbReference>
<dbReference type="CDD" id="cd09891">
    <property type="entry name" value="NGN_Bact_1"/>
    <property type="match status" value="1"/>
</dbReference>
<keyword evidence="4 5" id="KW-0804">Transcription</keyword>
<dbReference type="InterPro" id="IPR047050">
    <property type="entry name" value="NGN"/>
</dbReference>
<dbReference type="InterPro" id="IPR043425">
    <property type="entry name" value="NusG-like"/>
</dbReference>